<dbReference type="GO" id="GO:0046872">
    <property type="term" value="F:metal ion binding"/>
    <property type="evidence" value="ECO:0007669"/>
    <property type="project" value="UniProtKB-KW"/>
</dbReference>
<sequence>MSSNNEDVSVNRPQWSRKIEFVLACIGSAVGLGNVWRFPYLCYSSGGGAFLIPYFITLIFCGFPLLYMELAIGQYTRKGPVGALTRICPILKGAGVATVVITFWLTTYYIVILAWALYYFIHSFGKDVPWKGCQNSWNKVTCYDPYHLHSSNNTIKMNGTLSPGDEYYRYKVLQMSSTINDVGSVRWELLFYGAVLWIVVYFCLWKSVKSAGKVVYITATFPYIVLLILVIRGCTLDGSKEGLLYFFKPKWSDLLKPEVWLKAAQQNFNSLGIAFGSLIAMSSYNNFHNDIIKDVFSVVILDAFTSIFAGTAIFSVLGYIAHTQQTDIDNVVAQGPGLVFSVYPEAISTMKMAPLWSILFFLMLLFLGIDSQFTMVEVIVTTIEDEFNYHFRKYVKRQEYLVMIVCALTFFVGVIYYTEGGIYFFTLVDYFAAGVSLMYIAFFEVIAVVWFYGGNRLSENIKEMTGKKAHLFFIVCWYGISPTFIVAIWIFSLTDLKGVRYGKHYVFPRWAEILGWCIAFLSIIPIPLGAVHAIYKADGNTLLQKIKRSFVSTIADKSTRKHLESRALSLRQTDDPVQAVLLNPEQT</sequence>
<dbReference type="PANTHER" id="PTHR11616">
    <property type="entry name" value="SODIUM/CHLORIDE DEPENDENT TRANSPORTER"/>
    <property type="match status" value="1"/>
</dbReference>
<feature type="transmembrane region" description="Helical" evidence="9">
    <location>
        <begin position="471"/>
        <end position="493"/>
    </location>
</feature>
<evidence type="ECO:0000256" key="1">
    <source>
        <dbReference type="ARBA" id="ARBA00004141"/>
    </source>
</evidence>
<dbReference type="EMBL" id="CAJNRF010006517">
    <property type="protein sequence ID" value="CAF2081615.1"/>
    <property type="molecule type" value="Genomic_DNA"/>
</dbReference>
<feature type="transmembrane region" description="Helical" evidence="9">
    <location>
        <begin position="513"/>
        <end position="535"/>
    </location>
</feature>
<organism evidence="10 17">
    <name type="scientific">Rotaria magnacalcarata</name>
    <dbReference type="NCBI Taxonomy" id="392030"/>
    <lineage>
        <taxon>Eukaryota</taxon>
        <taxon>Metazoa</taxon>
        <taxon>Spiralia</taxon>
        <taxon>Gnathifera</taxon>
        <taxon>Rotifera</taxon>
        <taxon>Eurotatoria</taxon>
        <taxon>Bdelloidea</taxon>
        <taxon>Philodinida</taxon>
        <taxon>Philodinidae</taxon>
        <taxon>Rotaria</taxon>
    </lineage>
</organism>
<dbReference type="PROSITE" id="PS50267">
    <property type="entry name" value="NA_NEUROTRAN_SYMP_3"/>
    <property type="match status" value="1"/>
</dbReference>
<evidence type="ECO:0000256" key="5">
    <source>
        <dbReference type="ARBA" id="ARBA00023136"/>
    </source>
</evidence>
<feature type="transmembrane region" description="Helical" evidence="9">
    <location>
        <begin position="358"/>
        <end position="380"/>
    </location>
</feature>
<feature type="binding site" evidence="6">
    <location>
        <position position="34"/>
    </location>
    <ligand>
        <name>Na(+)</name>
        <dbReference type="ChEBI" id="CHEBI:29101"/>
        <label>1</label>
    </ligand>
</feature>
<feature type="binding site" evidence="6">
    <location>
        <position position="30"/>
    </location>
    <ligand>
        <name>Na(+)</name>
        <dbReference type="ChEBI" id="CHEBI:29101"/>
        <label>1</label>
    </ligand>
</feature>
<dbReference type="Proteomes" id="UP000663855">
    <property type="component" value="Unassembled WGS sequence"/>
</dbReference>
<gene>
    <name evidence="11" type="ORF">CJN711_LOCUS30233</name>
    <name evidence="10" type="ORF">KQP761_LOCUS13036</name>
    <name evidence="12" type="ORF">MBJ925_LOCUS16466</name>
    <name evidence="15" type="ORF">OVN521_LOCUS6767</name>
    <name evidence="16" type="ORF">UXM345_LOCUS18156</name>
    <name evidence="13" type="ORF">WKI299_LOCUS16374</name>
    <name evidence="14" type="ORF">XDN619_LOCUS29332</name>
</gene>
<dbReference type="EMBL" id="CAJNOV010014388">
    <property type="protein sequence ID" value="CAF1548592.1"/>
    <property type="molecule type" value="Genomic_DNA"/>
</dbReference>
<evidence type="ECO:0000256" key="2">
    <source>
        <dbReference type="ARBA" id="ARBA00022448"/>
    </source>
</evidence>
<proteinExistence type="inferred from homology"/>
<dbReference type="PANTHER" id="PTHR11616:SF303">
    <property type="entry name" value="SODIUM- AND CHLORIDE-DEPENDENT GABA TRANSPORTER INE"/>
    <property type="match status" value="1"/>
</dbReference>
<evidence type="ECO:0000313" key="17">
    <source>
        <dbReference type="Proteomes" id="UP000663834"/>
    </source>
</evidence>
<accession>A0A815R1M0</accession>
<comment type="similarity">
    <text evidence="8">Belongs to the sodium:neurotransmitter symporter (SNF) (TC 2.A.22) family.</text>
</comment>
<evidence type="ECO:0000256" key="4">
    <source>
        <dbReference type="ARBA" id="ARBA00022989"/>
    </source>
</evidence>
<dbReference type="Pfam" id="PF00209">
    <property type="entry name" value="SNF"/>
    <property type="match status" value="1"/>
</dbReference>
<feature type="disulfide bond" evidence="7">
    <location>
        <begin position="133"/>
        <end position="142"/>
    </location>
</feature>
<protein>
    <recommendedName>
        <fullName evidence="8">Transporter</fullName>
    </recommendedName>
</protein>
<evidence type="ECO:0000313" key="14">
    <source>
        <dbReference type="EMBL" id="CAF2154916.1"/>
    </source>
</evidence>
<evidence type="ECO:0000256" key="9">
    <source>
        <dbReference type="SAM" id="Phobius"/>
    </source>
</evidence>
<dbReference type="EMBL" id="CAJOBF010002428">
    <property type="protein sequence ID" value="CAF4033572.1"/>
    <property type="molecule type" value="Genomic_DNA"/>
</dbReference>
<evidence type="ECO:0000313" key="18">
    <source>
        <dbReference type="Proteomes" id="UP000663866"/>
    </source>
</evidence>
<dbReference type="AlphaFoldDB" id="A0A815R1M0"/>
<dbReference type="Proteomes" id="UP000663887">
    <property type="component" value="Unassembled WGS sequence"/>
</dbReference>
<feature type="transmembrane region" description="Helical" evidence="9">
    <location>
        <begin position="299"/>
        <end position="321"/>
    </location>
</feature>
<dbReference type="NCBIfam" id="NF037979">
    <property type="entry name" value="Na_transp"/>
    <property type="match status" value="1"/>
</dbReference>
<feature type="binding site" evidence="6">
    <location>
        <position position="27"/>
    </location>
    <ligand>
        <name>Na(+)</name>
        <dbReference type="ChEBI" id="CHEBI:29101"/>
        <label>1</label>
    </ligand>
</feature>
<feature type="transmembrane region" description="Helical" evidence="9">
    <location>
        <begin position="51"/>
        <end position="72"/>
    </location>
</feature>
<comment type="caution">
    <text evidence="10">The sequence shown here is derived from an EMBL/GenBank/DDBJ whole genome shotgun (WGS) entry which is preliminary data.</text>
</comment>
<keyword evidence="2 8" id="KW-0813">Transport</keyword>
<evidence type="ECO:0000313" key="11">
    <source>
        <dbReference type="EMBL" id="CAF1548592.1"/>
    </source>
</evidence>
<dbReference type="PROSITE" id="PS00610">
    <property type="entry name" value="NA_NEUROTRAN_SYMP_1"/>
    <property type="match status" value="1"/>
</dbReference>
<evidence type="ECO:0000313" key="16">
    <source>
        <dbReference type="EMBL" id="CAF4033572.1"/>
    </source>
</evidence>
<keyword evidence="6" id="KW-0479">Metal-binding</keyword>
<comment type="subcellular location">
    <subcellularLocation>
        <location evidence="1">Membrane</location>
        <topology evidence="1">Multi-pass membrane protein</topology>
    </subcellularLocation>
</comment>
<keyword evidence="8" id="KW-0769">Symport</keyword>
<dbReference type="Proteomes" id="UP000663824">
    <property type="component" value="Unassembled WGS sequence"/>
</dbReference>
<feature type="transmembrane region" description="Helical" evidence="9">
    <location>
        <begin position="21"/>
        <end position="39"/>
    </location>
</feature>
<keyword evidence="6" id="KW-0915">Sodium</keyword>
<evidence type="ECO:0000256" key="3">
    <source>
        <dbReference type="ARBA" id="ARBA00022692"/>
    </source>
</evidence>
<dbReference type="Proteomes" id="UP000663834">
    <property type="component" value="Unassembled WGS sequence"/>
</dbReference>
<feature type="binding site" evidence="6">
    <location>
        <position position="367"/>
    </location>
    <ligand>
        <name>Na(+)</name>
        <dbReference type="ChEBI" id="CHEBI:29101"/>
        <label>1</label>
    </ligand>
</feature>
<dbReference type="GO" id="GO:0005886">
    <property type="term" value="C:plasma membrane"/>
    <property type="evidence" value="ECO:0007669"/>
    <property type="project" value="TreeGrafter"/>
</dbReference>
<feature type="binding site" evidence="6">
    <location>
        <position position="371"/>
    </location>
    <ligand>
        <name>Na(+)</name>
        <dbReference type="ChEBI" id="CHEBI:29101"/>
        <label>1</label>
    </ligand>
</feature>
<keyword evidence="7" id="KW-1015">Disulfide bond</keyword>
<evidence type="ECO:0000256" key="7">
    <source>
        <dbReference type="PIRSR" id="PIRSR600175-2"/>
    </source>
</evidence>
<keyword evidence="4 9" id="KW-1133">Transmembrane helix</keyword>
<keyword evidence="3 8" id="KW-0812">Transmembrane</keyword>
<name>A0A815R1M0_9BILA</name>
<keyword evidence="18" id="KW-1185">Reference proteome</keyword>
<evidence type="ECO:0000313" key="12">
    <source>
        <dbReference type="EMBL" id="CAF2069661.1"/>
    </source>
</evidence>
<dbReference type="EMBL" id="CAJNOW010006009">
    <property type="protein sequence ID" value="CAF1470875.1"/>
    <property type="molecule type" value="Genomic_DNA"/>
</dbReference>
<evidence type="ECO:0000313" key="13">
    <source>
        <dbReference type="EMBL" id="CAF2081615.1"/>
    </source>
</evidence>
<evidence type="ECO:0000256" key="8">
    <source>
        <dbReference type="RuleBase" id="RU003732"/>
    </source>
</evidence>
<dbReference type="OrthoDB" id="6581954at2759"/>
<feature type="transmembrane region" description="Helical" evidence="9">
    <location>
        <begin position="268"/>
        <end position="287"/>
    </location>
</feature>
<feature type="transmembrane region" description="Helical" evidence="9">
    <location>
        <begin position="93"/>
        <end position="121"/>
    </location>
</feature>
<evidence type="ECO:0000313" key="15">
    <source>
        <dbReference type="EMBL" id="CAF3849514.1"/>
    </source>
</evidence>
<dbReference type="GO" id="GO:0089718">
    <property type="term" value="P:amino acid import across plasma membrane"/>
    <property type="evidence" value="ECO:0007669"/>
    <property type="project" value="TreeGrafter"/>
</dbReference>
<feature type="binding site" evidence="6">
    <location>
        <position position="270"/>
    </location>
    <ligand>
        <name>Na(+)</name>
        <dbReference type="ChEBI" id="CHEBI:29101"/>
        <label>1</label>
    </ligand>
</feature>
<feature type="transmembrane region" description="Helical" evidence="9">
    <location>
        <begin position="189"/>
        <end position="207"/>
    </location>
</feature>
<dbReference type="InterPro" id="IPR000175">
    <property type="entry name" value="Na/ntran_symport"/>
</dbReference>
<feature type="binding site" evidence="6">
    <location>
        <position position="370"/>
    </location>
    <ligand>
        <name>Na(+)</name>
        <dbReference type="ChEBI" id="CHEBI:29101"/>
        <label>1</label>
    </ligand>
</feature>
<dbReference type="InterPro" id="IPR037272">
    <property type="entry name" value="SNS_sf"/>
</dbReference>
<reference evidence="10" key="1">
    <citation type="submission" date="2021-02" db="EMBL/GenBank/DDBJ databases">
        <authorList>
            <person name="Nowell W R."/>
        </authorList>
    </citation>
    <scope>NUCLEOTIDE SEQUENCE</scope>
</reference>
<dbReference type="Proteomes" id="UP000663866">
    <property type="component" value="Unassembled WGS sequence"/>
</dbReference>
<dbReference type="EMBL" id="CAJOBG010000719">
    <property type="protein sequence ID" value="CAF3849514.1"/>
    <property type="molecule type" value="Genomic_DNA"/>
</dbReference>
<keyword evidence="5 9" id="KW-0472">Membrane</keyword>
<dbReference type="GO" id="GO:0005283">
    <property type="term" value="F:amino acid:sodium symporter activity"/>
    <property type="evidence" value="ECO:0007669"/>
    <property type="project" value="TreeGrafter"/>
</dbReference>
<dbReference type="Proteomes" id="UP000663842">
    <property type="component" value="Unassembled WGS sequence"/>
</dbReference>
<dbReference type="Proteomes" id="UP000663856">
    <property type="component" value="Unassembled WGS sequence"/>
</dbReference>
<dbReference type="EMBL" id="CAJNRG010014280">
    <property type="protein sequence ID" value="CAF2154916.1"/>
    <property type="molecule type" value="Genomic_DNA"/>
</dbReference>
<feature type="binding site" evidence="6">
    <location>
        <position position="29"/>
    </location>
    <ligand>
        <name>Na(+)</name>
        <dbReference type="ChEBI" id="CHEBI:29101"/>
        <label>1</label>
    </ligand>
</feature>
<feature type="transmembrane region" description="Helical" evidence="9">
    <location>
        <begin position="430"/>
        <end position="451"/>
    </location>
</feature>
<dbReference type="SUPFAM" id="SSF161070">
    <property type="entry name" value="SNF-like"/>
    <property type="match status" value="1"/>
</dbReference>
<evidence type="ECO:0000256" key="6">
    <source>
        <dbReference type="PIRSR" id="PIRSR600175-1"/>
    </source>
</evidence>
<feature type="transmembrane region" description="Helical" evidence="9">
    <location>
        <begin position="400"/>
        <end position="418"/>
    </location>
</feature>
<evidence type="ECO:0000313" key="10">
    <source>
        <dbReference type="EMBL" id="CAF1470875.1"/>
    </source>
</evidence>
<dbReference type="PRINTS" id="PR00176">
    <property type="entry name" value="NANEUSMPORT"/>
</dbReference>
<dbReference type="EMBL" id="CAJNRE010008017">
    <property type="protein sequence ID" value="CAF2069661.1"/>
    <property type="molecule type" value="Genomic_DNA"/>
</dbReference>
<feature type="transmembrane region" description="Helical" evidence="9">
    <location>
        <begin position="214"/>
        <end position="231"/>
    </location>
</feature>